<sequence length="1035" mass="115868">MAKAGRFSNVHAVLLLWHLLFIAPSLCCIPRERAALLSFKAGVVDRQNVLLSWQGQDCCGWKGVACSNRTGHVVKLDMARSGAIPPSISNLTSLGWLNLSYNNLSGRIPFDHHLQTFDDPSIYIGNPGLCGPPLSNECSTNQTSPCNNIAEHESAVSDAAVFDCMVSVGFVAGLWVVFGTLFFVRIWRIAYFRFVDNTYDRLYVQVAVNWARFSNHAVLLLWHLLFIAPSLCCILRERAALLSFRAGIVDPQNVLLSWQGQDCCGWKGIACSNKTGHVVKLDLRNTDIDSPVDMSLHGEISPSLLALRHINYLDLSMNSFNSGPIPKFIGSLEKLRYLNLSGAGFISAIPPQLGNLSRLRHLDIQDRFYNYHYQSYHYQYNNHRMCSVDLSWLPRLASLRYLDMSFVDLSAVVDWVQVVNMLPSLQVLRLANCVLYNKTIASLPRSNLTALATIDLGFNLFDSATKLDWLWNIVSLKHVYLIQNLMSGPFPDGLGNLTSLEVLGLGINRFVGFLPGTLKNLCNLRILDLTFNQLNGDITELVQRLPRCAWNKLEMLLLESTNLQGNLSKTWLQDLTGLNTLDLHNNTLNGSIPPSIGKLEKLVHLDLSYNRFGGVITEDHFARLTRLETLILSGNPLTITVDPTWVPPFRLEVAYFGYCKLGPHFPARLQSQSTISMLELSDTGISGAVPSWFWNVFSRATYLDLSSNQIVGRLPVSLETMSTEAMDLSSNLLDGPLPQLPANLTELRISKNSLSGPLPTNLGAPHLDYLALSNNRISGTIPPSFCQLLENNMFSGSIPFQLTKLDRLRVLDVAHNNLSGKIPPSLANFTAMALQLPNYGIVQGFYTSNGGDYNPFIPMDGFFVVMKGQERNYTSTFLLMVSIDLSSNNLHGVIPEEIGALVGLINLNFHWNLSTCRQRAFWSYSSEHIELKFARLVELVYNNLSGRIPFDTTPVYNIAERESAVSDAPVFYCMVSVGFVTGLWVVFGTLFFVRIWRIAYFRFVDNMYDRLYVQVAVNWARLVRKIDTMRGKIEG</sequence>
<evidence type="ECO:0000256" key="6">
    <source>
        <dbReference type="ARBA" id="ARBA00022729"/>
    </source>
</evidence>
<dbReference type="SUPFAM" id="SSF52058">
    <property type="entry name" value="L domain-like"/>
    <property type="match status" value="2"/>
</dbReference>
<keyword evidence="7" id="KW-0677">Repeat</keyword>
<dbReference type="InterPro" id="IPR001611">
    <property type="entry name" value="Leu-rich_rpt"/>
</dbReference>
<dbReference type="Gene3D" id="3.80.10.10">
    <property type="entry name" value="Ribonuclease Inhibitor"/>
    <property type="match status" value="5"/>
</dbReference>
<name>A0A199VN16_ANACO</name>
<evidence type="ECO:0000256" key="9">
    <source>
        <dbReference type="ARBA" id="ARBA00023136"/>
    </source>
</evidence>
<evidence type="ECO:0000256" key="4">
    <source>
        <dbReference type="ARBA" id="ARBA00022614"/>
    </source>
</evidence>
<evidence type="ECO:0000256" key="11">
    <source>
        <dbReference type="ARBA" id="ARBA00023180"/>
    </source>
</evidence>
<dbReference type="SMART" id="SM00369">
    <property type="entry name" value="LRR_TYP"/>
    <property type="match status" value="7"/>
</dbReference>
<keyword evidence="9 12" id="KW-0472">Membrane</keyword>
<evidence type="ECO:0000259" key="14">
    <source>
        <dbReference type="Pfam" id="PF08263"/>
    </source>
</evidence>
<evidence type="ECO:0000256" key="10">
    <source>
        <dbReference type="ARBA" id="ARBA00023170"/>
    </source>
</evidence>
<dbReference type="STRING" id="4615.A0A199VN16"/>
<feature type="transmembrane region" description="Helical" evidence="12">
    <location>
        <begin position="207"/>
        <end position="228"/>
    </location>
</feature>
<dbReference type="Proteomes" id="UP000092600">
    <property type="component" value="Unassembled WGS sequence"/>
</dbReference>
<feature type="non-terminal residue" evidence="15">
    <location>
        <position position="1035"/>
    </location>
</feature>
<dbReference type="InterPro" id="IPR046956">
    <property type="entry name" value="RLP23-like"/>
</dbReference>
<dbReference type="InterPro" id="IPR013210">
    <property type="entry name" value="LRR_N_plant-typ"/>
</dbReference>
<comment type="subcellular location">
    <subcellularLocation>
        <location evidence="1">Cell membrane</location>
        <topology evidence="1">Single-pass type I membrane protein</topology>
    </subcellularLocation>
</comment>
<feature type="domain" description="Leucine-rich repeat-containing N-terminal plant-type" evidence="14">
    <location>
        <begin position="31"/>
        <end position="67"/>
    </location>
</feature>
<evidence type="ECO:0000256" key="7">
    <source>
        <dbReference type="ARBA" id="ARBA00022737"/>
    </source>
</evidence>
<evidence type="ECO:0000256" key="8">
    <source>
        <dbReference type="ARBA" id="ARBA00022989"/>
    </source>
</evidence>
<gene>
    <name evidence="15" type="ORF">ACMD2_20411</name>
</gene>
<keyword evidence="5 12" id="KW-0812">Transmembrane</keyword>
<evidence type="ECO:0000313" key="15">
    <source>
        <dbReference type="EMBL" id="OAY78413.1"/>
    </source>
</evidence>
<dbReference type="PANTHER" id="PTHR48063:SF112">
    <property type="entry name" value="RECEPTOR LIKE PROTEIN 30-LIKE"/>
    <property type="match status" value="1"/>
</dbReference>
<feature type="transmembrane region" description="Helical" evidence="12">
    <location>
        <begin position="165"/>
        <end position="187"/>
    </location>
</feature>
<evidence type="ECO:0000256" key="2">
    <source>
        <dbReference type="ARBA" id="ARBA00009592"/>
    </source>
</evidence>
<dbReference type="FunFam" id="3.80.10.10:FF:001347">
    <property type="entry name" value="LRR receptor-like serine/threonine-protein kinase GSO2"/>
    <property type="match status" value="1"/>
</dbReference>
<evidence type="ECO:0000256" key="3">
    <source>
        <dbReference type="ARBA" id="ARBA00022475"/>
    </source>
</evidence>
<keyword evidence="3" id="KW-1003">Cell membrane</keyword>
<dbReference type="AlphaFoldDB" id="A0A199VN16"/>
<dbReference type="InterPro" id="IPR032675">
    <property type="entry name" value="LRR_dom_sf"/>
</dbReference>
<dbReference type="SUPFAM" id="SSF52047">
    <property type="entry name" value="RNI-like"/>
    <property type="match status" value="1"/>
</dbReference>
<dbReference type="Pfam" id="PF08263">
    <property type="entry name" value="LRRNT_2"/>
    <property type="match status" value="2"/>
</dbReference>
<feature type="domain" description="Leucine-rich repeat-containing N-terminal plant-type" evidence="14">
    <location>
        <begin position="236"/>
        <end position="272"/>
    </location>
</feature>
<evidence type="ECO:0000256" key="12">
    <source>
        <dbReference type="SAM" id="Phobius"/>
    </source>
</evidence>
<proteinExistence type="inferred from homology"/>
<dbReference type="GO" id="GO:0005886">
    <property type="term" value="C:plasma membrane"/>
    <property type="evidence" value="ECO:0007669"/>
    <property type="project" value="UniProtKB-SubCell"/>
</dbReference>
<keyword evidence="8 12" id="KW-1133">Transmembrane helix</keyword>
<accession>A0A199VN16</accession>
<evidence type="ECO:0000256" key="13">
    <source>
        <dbReference type="SAM" id="SignalP"/>
    </source>
</evidence>
<feature type="transmembrane region" description="Helical" evidence="12">
    <location>
        <begin position="969"/>
        <end position="993"/>
    </location>
</feature>
<dbReference type="InterPro" id="IPR003591">
    <property type="entry name" value="Leu-rich_rpt_typical-subtyp"/>
</dbReference>
<dbReference type="PANTHER" id="PTHR48063">
    <property type="entry name" value="LRR RECEPTOR-LIKE KINASE"/>
    <property type="match status" value="1"/>
</dbReference>
<feature type="signal peptide" evidence="13">
    <location>
        <begin position="1"/>
        <end position="27"/>
    </location>
</feature>
<feature type="chain" id="PRO_5008508383" evidence="13">
    <location>
        <begin position="28"/>
        <end position="1035"/>
    </location>
</feature>
<keyword evidence="4" id="KW-0433">Leucine-rich repeat</keyword>
<organism evidence="15 16">
    <name type="scientific">Ananas comosus</name>
    <name type="common">Pineapple</name>
    <name type="synonym">Ananas ananas</name>
    <dbReference type="NCBI Taxonomy" id="4615"/>
    <lineage>
        <taxon>Eukaryota</taxon>
        <taxon>Viridiplantae</taxon>
        <taxon>Streptophyta</taxon>
        <taxon>Embryophyta</taxon>
        <taxon>Tracheophyta</taxon>
        <taxon>Spermatophyta</taxon>
        <taxon>Magnoliopsida</taxon>
        <taxon>Liliopsida</taxon>
        <taxon>Poales</taxon>
        <taxon>Bromeliaceae</taxon>
        <taxon>Bromelioideae</taxon>
        <taxon>Ananas</taxon>
    </lineage>
</organism>
<dbReference type="FunFam" id="3.80.10.10:FF:000649">
    <property type="entry name" value="Leucine Rich Repeat family protein"/>
    <property type="match status" value="1"/>
</dbReference>
<protein>
    <submittedName>
        <fullName evidence="15">Receptor-like protein 12</fullName>
    </submittedName>
</protein>
<comment type="caution">
    <text evidence="15">The sequence shown here is derived from an EMBL/GenBank/DDBJ whole genome shotgun (WGS) entry which is preliminary data.</text>
</comment>
<dbReference type="EMBL" id="LSRQ01001290">
    <property type="protein sequence ID" value="OAY78413.1"/>
    <property type="molecule type" value="Genomic_DNA"/>
</dbReference>
<evidence type="ECO:0000256" key="1">
    <source>
        <dbReference type="ARBA" id="ARBA00004251"/>
    </source>
</evidence>
<keyword evidence="11" id="KW-0325">Glycoprotein</keyword>
<dbReference type="Pfam" id="PF13855">
    <property type="entry name" value="LRR_8"/>
    <property type="match status" value="1"/>
</dbReference>
<reference evidence="15 16" key="1">
    <citation type="journal article" date="2016" name="DNA Res.">
        <title>The draft genome of MD-2 pineapple using hybrid error correction of long reads.</title>
        <authorList>
            <person name="Redwan R.M."/>
            <person name="Saidin A."/>
            <person name="Kumar S.V."/>
        </authorList>
    </citation>
    <scope>NUCLEOTIDE SEQUENCE [LARGE SCALE GENOMIC DNA]</scope>
    <source>
        <strain evidence="16">cv. MD2</strain>
        <tissue evidence="15">Leaf</tissue>
    </source>
</reference>
<comment type="similarity">
    <text evidence="2">Belongs to the RLP family.</text>
</comment>
<evidence type="ECO:0000256" key="5">
    <source>
        <dbReference type="ARBA" id="ARBA00022692"/>
    </source>
</evidence>
<keyword evidence="6 13" id="KW-0732">Signal</keyword>
<evidence type="ECO:0000313" key="16">
    <source>
        <dbReference type="Proteomes" id="UP000092600"/>
    </source>
</evidence>
<dbReference type="Pfam" id="PF00560">
    <property type="entry name" value="LRR_1"/>
    <property type="match status" value="5"/>
</dbReference>
<keyword evidence="10 15" id="KW-0675">Receptor</keyword>